<sequence>MSSRLLSIQHLPPTSPPSSSNTTDYRSSSPLPRRFARFVSNGYYLDDPIAITPCLDPFRPRTINRHRTHLDHALLILIMRARSSSRAASGSASLHYRGGRTALSYRPEEDARATNSTTSDPIHHTKRRGSGNEELSSAAWTPVSPGAQLSRSQDDEQDVVDASKSIPIPPLPHLPAPFAQALHDDEKGYATPSSSSVDPPSNRRQGLALAGETLDQRFFADPEPPEARAGSLDEGCDEGGAPSPPLIPPLPRRRVAVTPIFGPFYADPEPPEARVGYSSFHEAAHLEVTAERAIRRIPAIWTLSKMSGSKFRSLGPPPSN</sequence>
<feature type="non-terminal residue" evidence="2">
    <location>
        <position position="320"/>
    </location>
</feature>
<dbReference type="HOGENOM" id="CLU_869209_0_0_1"/>
<dbReference type="Proteomes" id="UP000007431">
    <property type="component" value="Unassembled WGS sequence"/>
</dbReference>
<accession>D8Q207</accession>
<dbReference type="AlphaFoldDB" id="D8Q207"/>
<feature type="region of interest" description="Disordered" evidence="1">
    <location>
        <begin position="88"/>
        <end position="178"/>
    </location>
</feature>
<reference evidence="2 3" key="1">
    <citation type="journal article" date="2010" name="Nat. Biotechnol.">
        <title>Genome sequence of the model mushroom Schizophyllum commune.</title>
        <authorList>
            <person name="Ohm R.A."/>
            <person name="de Jong J.F."/>
            <person name="Lugones L.G."/>
            <person name="Aerts A."/>
            <person name="Kothe E."/>
            <person name="Stajich J.E."/>
            <person name="de Vries R.P."/>
            <person name="Record E."/>
            <person name="Levasseur A."/>
            <person name="Baker S.E."/>
            <person name="Bartholomew K.A."/>
            <person name="Coutinho P.M."/>
            <person name="Erdmann S."/>
            <person name="Fowler T.J."/>
            <person name="Gathman A.C."/>
            <person name="Lombard V."/>
            <person name="Henrissat B."/>
            <person name="Knabe N."/>
            <person name="Kuees U."/>
            <person name="Lilly W.W."/>
            <person name="Lindquist E."/>
            <person name="Lucas S."/>
            <person name="Magnuson J.K."/>
            <person name="Piumi F."/>
            <person name="Raudaskoski M."/>
            <person name="Salamov A."/>
            <person name="Schmutz J."/>
            <person name="Schwarze F.W.M.R."/>
            <person name="vanKuyk P.A."/>
            <person name="Horton J.S."/>
            <person name="Grigoriev I.V."/>
            <person name="Woesten H.A.B."/>
        </authorList>
    </citation>
    <scope>NUCLEOTIDE SEQUENCE [LARGE SCALE GENOMIC DNA]</scope>
    <source>
        <strain evidence="3">H4-8 / FGSC 9210</strain>
    </source>
</reference>
<name>D8Q207_SCHCM</name>
<dbReference type="EMBL" id="GL377305">
    <property type="protein sequence ID" value="EFI98030.1"/>
    <property type="molecule type" value="Genomic_DNA"/>
</dbReference>
<protein>
    <submittedName>
        <fullName evidence="2">Uncharacterized protein</fullName>
    </submittedName>
</protein>
<proteinExistence type="predicted"/>
<dbReference type="RefSeq" id="XP_003032933.1">
    <property type="nucleotide sequence ID" value="XM_003032887.1"/>
</dbReference>
<evidence type="ECO:0000256" key="1">
    <source>
        <dbReference type="SAM" id="MobiDB-lite"/>
    </source>
</evidence>
<dbReference type="KEGG" id="scm:SCHCO_01088534"/>
<dbReference type="VEuPathDB" id="FungiDB:SCHCODRAFT_01088534"/>
<dbReference type="GeneID" id="9592870"/>
<feature type="region of interest" description="Disordered" evidence="1">
    <location>
        <begin position="220"/>
        <end position="251"/>
    </location>
</feature>
<keyword evidence="3" id="KW-1185">Reference proteome</keyword>
<evidence type="ECO:0000313" key="2">
    <source>
        <dbReference type="EMBL" id="EFI98030.1"/>
    </source>
</evidence>
<feature type="compositionally biased region" description="Low complexity" evidence="1">
    <location>
        <begin position="17"/>
        <end position="29"/>
    </location>
</feature>
<feature type="region of interest" description="Disordered" evidence="1">
    <location>
        <begin position="1"/>
        <end position="30"/>
    </location>
</feature>
<dbReference type="InParanoid" id="D8Q207"/>
<evidence type="ECO:0000313" key="3">
    <source>
        <dbReference type="Proteomes" id="UP000007431"/>
    </source>
</evidence>
<organism evidence="3">
    <name type="scientific">Schizophyllum commune (strain H4-8 / FGSC 9210)</name>
    <name type="common">Split gill fungus</name>
    <dbReference type="NCBI Taxonomy" id="578458"/>
    <lineage>
        <taxon>Eukaryota</taxon>
        <taxon>Fungi</taxon>
        <taxon>Dikarya</taxon>
        <taxon>Basidiomycota</taxon>
        <taxon>Agaricomycotina</taxon>
        <taxon>Agaricomycetes</taxon>
        <taxon>Agaricomycetidae</taxon>
        <taxon>Agaricales</taxon>
        <taxon>Schizophyllaceae</taxon>
        <taxon>Schizophyllum</taxon>
    </lineage>
</organism>
<gene>
    <name evidence="2" type="ORF">SCHCODRAFT_108434</name>
</gene>